<evidence type="ECO:0000313" key="4">
    <source>
        <dbReference type="Proteomes" id="UP000448867"/>
    </source>
</evidence>
<evidence type="ECO:0000259" key="2">
    <source>
        <dbReference type="Pfam" id="PF08906"/>
    </source>
</evidence>
<dbReference type="InterPro" id="IPR014983">
    <property type="entry name" value="GAD-rel"/>
</dbReference>
<dbReference type="AlphaFoldDB" id="A0A7X2LZ92"/>
<evidence type="ECO:0000313" key="3">
    <source>
        <dbReference type="EMBL" id="MRX74405.1"/>
    </source>
</evidence>
<feature type="domain" description="GAD-related" evidence="1">
    <location>
        <begin position="8"/>
        <end position="89"/>
    </location>
</feature>
<dbReference type="OrthoDB" id="2216648at2"/>
<evidence type="ECO:0000259" key="1">
    <source>
        <dbReference type="Pfam" id="PF08887"/>
    </source>
</evidence>
<dbReference type="SUPFAM" id="SSF160631">
    <property type="entry name" value="SMI1/KNR4-like"/>
    <property type="match status" value="1"/>
</dbReference>
<feature type="domain" description="T6SS immunity protein Tdi1 C-terminal" evidence="2">
    <location>
        <begin position="106"/>
        <end position="179"/>
    </location>
</feature>
<organism evidence="3 4">
    <name type="scientific">Metabacillus lacus</name>
    <dbReference type="NCBI Taxonomy" id="1983721"/>
    <lineage>
        <taxon>Bacteria</taxon>
        <taxon>Bacillati</taxon>
        <taxon>Bacillota</taxon>
        <taxon>Bacilli</taxon>
        <taxon>Bacillales</taxon>
        <taxon>Bacillaceae</taxon>
        <taxon>Metabacillus</taxon>
    </lineage>
</organism>
<protein>
    <submittedName>
        <fullName evidence="3">DUF1851 domain-containing protein</fullName>
    </submittedName>
</protein>
<keyword evidence="4" id="KW-1185">Reference proteome</keyword>
<dbReference type="EMBL" id="WKKI01000089">
    <property type="protein sequence ID" value="MRX74405.1"/>
    <property type="molecule type" value="Genomic_DNA"/>
</dbReference>
<sequence>MSLFNDFKKVSEVEEHTINTYKNILPEALIDAWKTRGYGTFMNGYLRIINPDEFSSLVNDTYLRSKGTIPIFSTSMGDIIVFEKDENQESYIVMINYRKGKTKVVASKYSLFLRFLEEEAFRQKALDWLPYPEAIEKYKEPEHDECLGYTPLLGLGGAEKVENLKKVKLKEHILVITEFMGPVQ</sequence>
<dbReference type="Pfam" id="PF08887">
    <property type="entry name" value="GAD-like"/>
    <property type="match status" value="1"/>
</dbReference>
<dbReference type="RefSeq" id="WP_154309850.1">
    <property type="nucleotide sequence ID" value="NZ_WKKI01000089.1"/>
</dbReference>
<dbReference type="InterPro" id="IPR015002">
    <property type="entry name" value="T6SS_Tdi1_C"/>
</dbReference>
<proteinExistence type="predicted"/>
<name>A0A7X2LZ92_9BACI</name>
<accession>A0A7X2LZ92</accession>
<gene>
    <name evidence="3" type="ORF">GJU40_20000</name>
</gene>
<comment type="caution">
    <text evidence="3">The sequence shown here is derived from an EMBL/GenBank/DDBJ whole genome shotgun (WGS) entry which is preliminary data.</text>
</comment>
<reference evidence="3 4" key="1">
    <citation type="submission" date="2019-11" db="EMBL/GenBank/DDBJ databases">
        <title>Bacillus lacus genome.</title>
        <authorList>
            <person name="Allen C.J."/>
            <person name="Newman J.D."/>
        </authorList>
    </citation>
    <scope>NUCLEOTIDE SEQUENCE [LARGE SCALE GENOMIC DNA]</scope>
    <source>
        <strain evidence="3 4">KCTC 33946</strain>
    </source>
</reference>
<dbReference type="Pfam" id="PF08906">
    <property type="entry name" value="T6SS_Tdi1_C"/>
    <property type="match status" value="1"/>
</dbReference>
<dbReference type="InterPro" id="IPR037883">
    <property type="entry name" value="Knr4/Smi1-like_sf"/>
</dbReference>
<dbReference type="Proteomes" id="UP000448867">
    <property type="component" value="Unassembled WGS sequence"/>
</dbReference>